<dbReference type="InterPro" id="IPR009739">
    <property type="entry name" value="LprI-like_N"/>
</dbReference>
<evidence type="ECO:0000313" key="4">
    <source>
        <dbReference type="Proteomes" id="UP000530032"/>
    </source>
</evidence>
<dbReference type="EMBL" id="JABBCQ020000021">
    <property type="protein sequence ID" value="MBI1626636.1"/>
    <property type="molecule type" value="Genomic_DNA"/>
</dbReference>
<protein>
    <submittedName>
        <fullName evidence="3">DUF1311 domain-containing protein</fullName>
    </submittedName>
</protein>
<name>A0A843B5H6_9BURK</name>
<dbReference type="Gene3D" id="1.20.1270.180">
    <property type="match status" value="1"/>
</dbReference>
<feature type="chain" id="PRO_5032523613" evidence="1">
    <location>
        <begin position="26"/>
        <end position="132"/>
    </location>
</feature>
<evidence type="ECO:0000256" key="1">
    <source>
        <dbReference type="SAM" id="SignalP"/>
    </source>
</evidence>
<keyword evidence="4" id="KW-1185">Reference proteome</keyword>
<dbReference type="RefSeq" id="WP_198462007.1">
    <property type="nucleotide sequence ID" value="NZ_JABBCQ020000021.1"/>
</dbReference>
<gene>
    <name evidence="3" type="ORF">HF327_019330</name>
</gene>
<feature type="domain" description="Lysozyme inhibitor LprI-like N-terminal" evidence="2">
    <location>
        <begin position="38"/>
        <end position="124"/>
    </location>
</feature>
<evidence type="ECO:0000259" key="2">
    <source>
        <dbReference type="Pfam" id="PF07007"/>
    </source>
</evidence>
<dbReference type="PANTHER" id="PTHR39176">
    <property type="entry name" value="PERIPLASMIC PROTEIN-RELATED"/>
    <property type="match status" value="1"/>
</dbReference>
<comment type="caution">
    <text evidence="3">The sequence shown here is derived from an EMBL/GenBank/DDBJ whole genome shotgun (WGS) entry which is preliminary data.</text>
</comment>
<feature type="signal peptide" evidence="1">
    <location>
        <begin position="1"/>
        <end position="25"/>
    </location>
</feature>
<keyword evidence="1" id="KW-0732">Signal</keyword>
<accession>A0A843B5H6</accession>
<reference evidence="3" key="1">
    <citation type="submission" date="2020-12" db="EMBL/GenBank/DDBJ databases">
        <title>Comamonas sp. nov., isolated from stream water.</title>
        <authorList>
            <person name="Park K.-H."/>
        </authorList>
    </citation>
    <scope>NUCLEOTIDE SEQUENCE</scope>
    <source>
        <strain evidence="3">EJ-4</strain>
    </source>
</reference>
<proteinExistence type="predicted"/>
<sequence length="132" mass="14799">MSLTARPALWSLAAAAALLASGAWAAGDDRVYDCNPNGNQQQMNDCAAQDYQAADAQLNARYREVMDSLSPPMRDALRTEQRRWLRGRDPACHQAAKAYQGGSIWPLIFSSCQEKATRKRTAELEKWRGRQR</sequence>
<organism evidence="3 4">
    <name type="scientific">Comamonas suwonensis</name>
    <dbReference type="NCBI Taxonomy" id="2606214"/>
    <lineage>
        <taxon>Bacteria</taxon>
        <taxon>Pseudomonadati</taxon>
        <taxon>Pseudomonadota</taxon>
        <taxon>Betaproteobacteria</taxon>
        <taxon>Burkholderiales</taxon>
        <taxon>Comamonadaceae</taxon>
        <taxon>Comamonas</taxon>
    </lineage>
</organism>
<evidence type="ECO:0000313" key="3">
    <source>
        <dbReference type="EMBL" id="MBI1626636.1"/>
    </source>
</evidence>
<dbReference type="Proteomes" id="UP000530032">
    <property type="component" value="Unassembled WGS sequence"/>
</dbReference>
<dbReference type="Pfam" id="PF07007">
    <property type="entry name" value="LprI"/>
    <property type="match status" value="1"/>
</dbReference>
<dbReference type="PANTHER" id="PTHR39176:SF1">
    <property type="entry name" value="PERIPLASMIC PROTEIN"/>
    <property type="match status" value="1"/>
</dbReference>
<dbReference type="AlphaFoldDB" id="A0A843B5H6"/>